<dbReference type="OrthoDB" id="1995485at2759"/>
<evidence type="ECO:0000259" key="2">
    <source>
        <dbReference type="PROSITE" id="PS50158"/>
    </source>
</evidence>
<evidence type="ECO:0000313" key="4">
    <source>
        <dbReference type="Proteomes" id="UP000195402"/>
    </source>
</evidence>
<keyword evidence="1" id="KW-0862">Zinc</keyword>
<name>A0A200R8Z5_MACCD</name>
<dbReference type="PROSITE" id="PS50158">
    <property type="entry name" value="ZF_CCHC"/>
    <property type="match status" value="1"/>
</dbReference>
<dbReference type="EMBL" id="MVGT01000255">
    <property type="protein sequence ID" value="OVA19123.1"/>
    <property type="molecule type" value="Genomic_DNA"/>
</dbReference>
<evidence type="ECO:0000256" key="1">
    <source>
        <dbReference type="PROSITE-ProRule" id="PRU00047"/>
    </source>
</evidence>
<proteinExistence type="predicted"/>
<dbReference type="AlphaFoldDB" id="A0A200R8Z5"/>
<protein>
    <submittedName>
        <fullName evidence="3">Zinc finger protein</fullName>
    </submittedName>
</protein>
<gene>
    <name evidence="3" type="ORF">BVC80_417g3</name>
</gene>
<dbReference type="GO" id="GO:0008270">
    <property type="term" value="F:zinc ion binding"/>
    <property type="evidence" value="ECO:0007669"/>
    <property type="project" value="UniProtKB-KW"/>
</dbReference>
<accession>A0A200R8Z5</accession>
<dbReference type="Gene3D" id="4.10.60.10">
    <property type="entry name" value="Zinc finger, CCHC-type"/>
    <property type="match status" value="1"/>
</dbReference>
<organism evidence="3 4">
    <name type="scientific">Macleaya cordata</name>
    <name type="common">Five-seeded plume-poppy</name>
    <name type="synonym">Bocconia cordata</name>
    <dbReference type="NCBI Taxonomy" id="56857"/>
    <lineage>
        <taxon>Eukaryota</taxon>
        <taxon>Viridiplantae</taxon>
        <taxon>Streptophyta</taxon>
        <taxon>Embryophyta</taxon>
        <taxon>Tracheophyta</taxon>
        <taxon>Spermatophyta</taxon>
        <taxon>Magnoliopsida</taxon>
        <taxon>Ranunculales</taxon>
        <taxon>Papaveraceae</taxon>
        <taxon>Papaveroideae</taxon>
        <taxon>Macleaya</taxon>
    </lineage>
</organism>
<dbReference type="InParanoid" id="A0A200R8Z5"/>
<dbReference type="InterPro" id="IPR036875">
    <property type="entry name" value="Znf_CCHC_sf"/>
</dbReference>
<dbReference type="InterPro" id="IPR001878">
    <property type="entry name" value="Znf_CCHC"/>
</dbReference>
<keyword evidence="1" id="KW-0479">Metal-binding</keyword>
<dbReference type="GO" id="GO:0003676">
    <property type="term" value="F:nucleic acid binding"/>
    <property type="evidence" value="ECO:0007669"/>
    <property type="project" value="InterPro"/>
</dbReference>
<comment type="caution">
    <text evidence="3">The sequence shown here is derived from an EMBL/GenBank/DDBJ whole genome shotgun (WGS) entry which is preliminary data.</text>
</comment>
<reference evidence="3 4" key="1">
    <citation type="journal article" date="2017" name="Mol. Plant">
        <title>The Genome of Medicinal Plant Macleaya cordata Provides New Insights into Benzylisoquinoline Alkaloids Metabolism.</title>
        <authorList>
            <person name="Liu X."/>
            <person name="Liu Y."/>
            <person name="Huang P."/>
            <person name="Ma Y."/>
            <person name="Qing Z."/>
            <person name="Tang Q."/>
            <person name="Cao H."/>
            <person name="Cheng P."/>
            <person name="Zheng Y."/>
            <person name="Yuan Z."/>
            <person name="Zhou Y."/>
            <person name="Liu J."/>
            <person name="Tang Z."/>
            <person name="Zhuo Y."/>
            <person name="Zhang Y."/>
            <person name="Yu L."/>
            <person name="Huang J."/>
            <person name="Yang P."/>
            <person name="Peng Q."/>
            <person name="Zhang J."/>
            <person name="Jiang W."/>
            <person name="Zhang Z."/>
            <person name="Lin K."/>
            <person name="Ro D.K."/>
            <person name="Chen X."/>
            <person name="Xiong X."/>
            <person name="Shang Y."/>
            <person name="Huang S."/>
            <person name="Zeng J."/>
        </authorList>
    </citation>
    <scope>NUCLEOTIDE SEQUENCE [LARGE SCALE GENOMIC DNA]</scope>
    <source>
        <strain evidence="4">cv. BLH2017</strain>
        <tissue evidence="3">Root</tissue>
    </source>
</reference>
<evidence type="ECO:0000313" key="3">
    <source>
        <dbReference type="EMBL" id="OVA19123.1"/>
    </source>
</evidence>
<keyword evidence="4" id="KW-1185">Reference proteome</keyword>
<dbReference type="Proteomes" id="UP000195402">
    <property type="component" value="Unassembled WGS sequence"/>
</dbReference>
<sequence>MATLPLSVLGATQGGYWITLHITVKAGGCFGCGETNHWMKNCPWADTAAPKSKCEGKRRLALSKTVHNLGYPTYCVTHVNNFNG</sequence>
<feature type="domain" description="CCHC-type" evidence="2">
    <location>
        <begin position="29"/>
        <end position="43"/>
    </location>
</feature>
<keyword evidence="1" id="KW-0863">Zinc-finger</keyword>
<dbReference type="SUPFAM" id="SSF57756">
    <property type="entry name" value="Retrovirus zinc finger-like domains"/>
    <property type="match status" value="1"/>
</dbReference>